<dbReference type="Proteomes" id="UP001597083">
    <property type="component" value="Unassembled WGS sequence"/>
</dbReference>
<evidence type="ECO:0000313" key="3">
    <source>
        <dbReference type="Proteomes" id="UP001597083"/>
    </source>
</evidence>
<proteinExistence type="predicted"/>
<comment type="caution">
    <text evidence="2">The sequence shown here is derived from an EMBL/GenBank/DDBJ whole genome shotgun (WGS) entry which is preliminary data.</text>
</comment>
<evidence type="ECO:0000259" key="1">
    <source>
        <dbReference type="Pfam" id="PF02738"/>
    </source>
</evidence>
<feature type="non-terminal residue" evidence="2">
    <location>
        <position position="1"/>
    </location>
</feature>
<evidence type="ECO:0000313" key="2">
    <source>
        <dbReference type="EMBL" id="MFD0853342.1"/>
    </source>
</evidence>
<dbReference type="SUPFAM" id="SSF56003">
    <property type="entry name" value="Molybdenum cofactor-binding domain"/>
    <property type="match status" value="1"/>
</dbReference>
<keyword evidence="3" id="KW-1185">Reference proteome</keyword>
<name>A0ABW3CHS8_9ACTN</name>
<dbReference type="PANTHER" id="PTHR11908">
    <property type="entry name" value="XANTHINE DEHYDROGENASE"/>
    <property type="match status" value="1"/>
</dbReference>
<reference evidence="3" key="1">
    <citation type="journal article" date="2019" name="Int. J. Syst. Evol. Microbiol.">
        <title>The Global Catalogue of Microorganisms (GCM) 10K type strain sequencing project: providing services to taxonomists for standard genome sequencing and annotation.</title>
        <authorList>
            <consortium name="The Broad Institute Genomics Platform"/>
            <consortium name="The Broad Institute Genome Sequencing Center for Infectious Disease"/>
            <person name="Wu L."/>
            <person name="Ma J."/>
        </authorList>
    </citation>
    <scope>NUCLEOTIDE SEQUENCE [LARGE SCALE GENOMIC DNA]</scope>
    <source>
        <strain evidence="3">JCM 31696</strain>
    </source>
</reference>
<organism evidence="2 3">
    <name type="scientific">Actinomadura adrarensis</name>
    <dbReference type="NCBI Taxonomy" id="1819600"/>
    <lineage>
        <taxon>Bacteria</taxon>
        <taxon>Bacillati</taxon>
        <taxon>Actinomycetota</taxon>
        <taxon>Actinomycetes</taxon>
        <taxon>Streptosporangiales</taxon>
        <taxon>Thermomonosporaceae</taxon>
        <taxon>Actinomadura</taxon>
    </lineage>
</organism>
<dbReference type="PANTHER" id="PTHR11908:SF157">
    <property type="entry name" value="XANTHINE DEHYDROGENASE SUBUNIT D-RELATED"/>
    <property type="match status" value="1"/>
</dbReference>
<sequence length="230" mass="24538">RVGDVDAAKPTAPVVVSGEYEVGIQDQAFLGPESGLAVPAEDGGVDLYVSTQWIHGDLEQIAPCLDLPEDKIRMTLAGVGGAFGGREDLSMQIHAAMLALHTGKPVKMSYNRQESFFGHVHRHPARMKYEYGATEDGRLLYADVEIVLDGGAYTSSSEAVVGNAASLGVGPYEIPNIRIDAYGVYTNNPPCGAMRGFGAVQACFAYESMMDRLAAACGISPLEVRRRNAV</sequence>
<feature type="domain" description="Aldehyde oxidase/xanthine dehydrogenase first molybdopterin binding" evidence="1">
    <location>
        <begin position="2"/>
        <end position="229"/>
    </location>
</feature>
<dbReference type="InterPro" id="IPR037165">
    <property type="entry name" value="AldOxase/xan_DH_Mopterin-bd_sf"/>
</dbReference>
<feature type="non-terminal residue" evidence="2">
    <location>
        <position position="230"/>
    </location>
</feature>
<accession>A0ABW3CHS8</accession>
<dbReference type="Pfam" id="PF02738">
    <property type="entry name" value="MoCoBD_1"/>
    <property type="match status" value="1"/>
</dbReference>
<dbReference type="Gene3D" id="3.30.365.10">
    <property type="entry name" value="Aldehyde oxidase/xanthine dehydrogenase, molybdopterin binding domain"/>
    <property type="match status" value="2"/>
</dbReference>
<dbReference type="InterPro" id="IPR016208">
    <property type="entry name" value="Ald_Oxase/xanthine_DH-like"/>
</dbReference>
<dbReference type="InterPro" id="IPR008274">
    <property type="entry name" value="AldOxase/xan_DH_MoCoBD1"/>
</dbReference>
<gene>
    <name evidence="2" type="ORF">ACFQ07_13965</name>
</gene>
<protein>
    <submittedName>
        <fullName evidence="2">Molybdopterin cofactor-binding domain-containing protein</fullName>
    </submittedName>
</protein>
<dbReference type="EMBL" id="JBHTIR010002086">
    <property type="protein sequence ID" value="MFD0853342.1"/>
    <property type="molecule type" value="Genomic_DNA"/>
</dbReference>